<dbReference type="Pfam" id="PF25872">
    <property type="entry name" value="HTH_77"/>
    <property type="match status" value="1"/>
</dbReference>
<dbReference type="STRING" id="471853.Bcav_0394"/>
<dbReference type="InterPro" id="IPR036388">
    <property type="entry name" value="WH-like_DNA-bd_sf"/>
</dbReference>
<dbReference type="GO" id="GO:0016887">
    <property type="term" value="F:ATP hydrolysis activity"/>
    <property type="evidence" value="ECO:0007669"/>
    <property type="project" value="InterPro"/>
</dbReference>
<dbReference type="Pfam" id="PF03704">
    <property type="entry name" value="BTAD"/>
    <property type="match status" value="1"/>
</dbReference>
<dbReference type="Gene3D" id="1.25.40.10">
    <property type="entry name" value="Tetratricopeptide repeat domain"/>
    <property type="match status" value="2"/>
</dbReference>
<accession>C5BWK0</accession>
<dbReference type="EMBL" id="CP001618">
    <property type="protein sequence ID" value="ACQ78658.1"/>
    <property type="molecule type" value="Genomic_DNA"/>
</dbReference>
<dbReference type="OrthoDB" id="3691954at2"/>
<evidence type="ECO:0000313" key="3">
    <source>
        <dbReference type="EMBL" id="ACQ78658.1"/>
    </source>
</evidence>
<dbReference type="InterPro" id="IPR011990">
    <property type="entry name" value="TPR-like_helical_dom_sf"/>
</dbReference>
<dbReference type="AlphaFoldDB" id="C5BWK0"/>
<dbReference type="PRINTS" id="PR00364">
    <property type="entry name" value="DISEASERSIST"/>
</dbReference>
<dbReference type="Pfam" id="PF13401">
    <property type="entry name" value="AAA_22"/>
    <property type="match status" value="1"/>
</dbReference>
<proteinExistence type="predicted"/>
<dbReference type="eggNOG" id="COG3903">
    <property type="taxonomic scope" value="Bacteria"/>
</dbReference>
<gene>
    <name evidence="3" type="ordered locus">Bcav_0394</name>
</gene>
<feature type="domain" description="Bacterial transcriptional activator" evidence="2">
    <location>
        <begin position="89"/>
        <end position="230"/>
    </location>
</feature>
<sequence>MLRLLDDVSWDGAPVVGARPRAFLAALALAAPGAVADDRLVDAVWGDDAPAHPAKALQVVAARARTATSPGAVVRTPHGYRLGLAETDVDTLRLAGLTGLAERSLAGGDATGARDAAREALALAGEPEPAPGALGELRAAAAAQKERAAVVLGTALAAGGDHDAALPLLERAAARRPGDEGVLAALLRSEAAVRGPSAALERYDAHRTRLADRLGTDPGPELQRLHRELIAADRPVRTGVRFDPTDLIGRDDDVRRLRAMVATSRVTSIVGPGGLGKTRLAQVLARRAEEPAVHVVELVGVSDPQDVLGEVGTALGVRDSVTGRRALTPEQRADIRSRIAQQLDGVPTLLVLDNCEHVVDTVADLVAFLVATNRDLTVLTTSRAPLGIAAERVYALAQLGDADAAELFRRRAVAARPDVALDQREVAAVVRRLDGLPLAVELAAAKVRVMSVADIDRRLGDRFALLRGGDRSAPDRHRTLLAVIDWSWNLLGEPERQALRRLSVFHDGFVLDAAEAVVRTAGPGVLDAVASLVEQSLLSVHDAGGSVRYRMLETVREFGRLRLAEAGEAADAERAQREWAVAYCVAACADLHGPRQIAAIDRLWDEEANLADIARRATTLPDAECVVVVMAALADLWRLSGNFARIVAPLNRAVLTVIRDHPLPDALLDPARDVVGAILMTEGIFGGEAIAEAREVLTRLGADSADPRVAAETTFVLAVTAEDVVGPQAFLSLTASPDPRVAALGWQWSCHWKENDGDIHGAIDAAERALALARPEEGPAVTANLHAGLAGMHLQIGDSDAGERYALLALEPLTALRAVDDTHQLRALLAVVAMRRGDLAQAERILDQVERADAPEFGFGGHVVTASGRAELVLAEGHLAEGLRRYRDAHAAAGAFRFPGVAGVPGFEPWTLFSSASCLTAHARYLPADTPPSDAGAVFAAALAATVLAKARTYVGEGAGFLDYPVAGTVLFALAWWHGRHGADADVVARLLLLADGFGYNRALPTMSLEAAVAMRDDVTRRFADLRPAYVGRFGPQLREEAAALLTQL</sequence>
<dbReference type="InterPro" id="IPR027417">
    <property type="entry name" value="P-loop_NTPase"/>
</dbReference>
<dbReference type="InterPro" id="IPR049945">
    <property type="entry name" value="AAA_22"/>
</dbReference>
<dbReference type="InterPro" id="IPR058852">
    <property type="entry name" value="HTH_77"/>
</dbReference>
<dbReference type="KEGG" id="bcv:Bcav_0394"/>
<dbReference type="SUPFAM" id="SSF48452">
    <property type="entry name" value="TPR-like"/>
    <property type="match status" value="2"/>
</dbReference>
<dbReference type="eggNOG" id="COG3629">
    <property type="taxonomic scope" value="Bacteria"/>
</dbReference>
<dbReference type="HOGENOM" id="CLU_004665_1_1_11"/>
<dbReference type="Proteomes" id="UP000007962">
    <property type="component" value="Chromosome"/>
</dbReference>
<evidence type="ECO:0000313" key="4">
    <source>
        <dbReference type="Proteomes" id="UP000007962"/>
    </source>
</evidence>
<feature type="domain" description="AAA+ ATPase" evidence="1">
    <location>
        <begin position="263"/>
        <end position="418"/>
    </location>
</feature>
<dbReference type="SMART" id="SM01043">
    <property type="entry name" value="BTAD"/>
    <property type="match status" value="1"/>
</dbReference>
<reference evidence="3 4" key="1">
    <citation type="journal article" date="2009" name="Stand. Genomic Sci.">
        <title>Complete genome sequence of Beutenbergia cavernae type strain (HKI 0122).</title>
        <authorList>
            <person name="Land M."/>
            <person name="Pukall R."/>
            <person name="Abt B."/>
            <person name="Goker M."/>
            <person name="Rohde M."/>
            <person name="Glavina Del Rio T."/>
            <person name="Tice H."/>
            <person name="Copeland A."/>
            <person name="Cheng J.F."/>
            <person name="Lucas S."/>
            <person name="Chen F."/>
            <person name="Nolan M."/>
            <person name="Bruce D."/>
            <person name="Goodwin L."/>
            <person name="Pitluck S."/>
            <person name="Ivanova N."/>
            <person name="Mavromatis K."/>
            <person name="Ovchinnikova G."/>
            <person name="Pati A."/>
            <person name="Chen A."/>
            <person name="Palaniappan K."/>
            <person name="Hauser L."/>
            <person name="Chang Y.J."/>
            <person name="Jefferies C.C."/>
            <person name="Saunders E."/>
            <person name="Brettin T."/>
            <person name="Detter J.C."/>
            <person name="Han C."/>
            <person name="Chain P."/>
            <person name="Bristow J."/>
            <person name="Eisen J.A."/>
            <person name="Markowitz V."/>
            <person name="Hugenholtz P."/>
            <person name="Kyrpides N.C."/>
            <person name="Klenk H.P."/>
            <person name="Lapidus A."/>
        </authorList>
    </citation>
    <scope>NUCLEOTIDE SEQUENCE [LARGE SCALE GENOMIC DNA]</scope>
    <source>
        <strain evidence="4">ATCC BAA-8 / DSM 12333 / NBRC 16432</strain>
    </source>
</reference>
<evidence type="ECO:0000259" key="1">
    <source>
        <dbReference type="SMART" id="SM00382"/>
    </source>
</evidence>
<dbReference type="PANTHER" id="PTHR47691:SF3">
    <property type="entry name" value="HTH-TYPE TRANSCRIPTIONAL REGULATOR RV0890C-RELATED"/>
    <property type="match status" value="1"/>
</dbReference>
<organism evidence="3 4">
    <name type="scientific">Beutenbergia cavernae (strain ATCC BAA-8 / DSM 12333 / CCUG 43141 / JCM 11478 / NBRC 16432 / NCIMB 13614 / HKI 0122)</name>
    <dbReference type="NCBI Taxonomy" id="471853"/>
    <lineage>
        <taxon>Bacteria</taxon>
        <taxon>Bacillati</taxon>
        <taxon>Actinomycetota</taxon>
        <taxon>Actinomycetes</taxon>
        <taxon>Micrococcales</taxon>
        <taxon>Beutenbergiaceae</taxon>
        <taxon>Beutenbergia</taxon>
    </lineage>
</organism>
<dbReference type="InterPro" id="IPR003593">
    <property type="entry name" value="AAA+_ATPase"/>
</dbReference>
<protein>
    <submittedName>
        <fullName evidence="3">Transcriptional regulator, winged helix family</fullName>
    </submittedName>
</protein>
<evidence type="ECO:0000259" key="2">
    <source>
        <dbReference type="SMART" id="SM01043"/>
    </source>
</evidence>
<dbReference type="InterPro" id="IPR005158">
    <property type="entry name" value="BTAD"/>
</dbReference>
<dbReference type="RefSeq" id="WP_012725438.1">
    <property type="nucleotide sequence ID" value="NC_012669.1"/>
</dbReference>
<dbReference type="PANTHER" id="PTHR47691">
    <property type="entry name" value="REGULATOR-RELATED"/>
    <property type="match status" value="1"/>
</dbReference>
<keyword evidence="4" id="KW-1185">Reference proteome</keyword>
<dbReference type="SUPFAM" id="SSF52540">
    <property type="entry name" value="P-loop containing nucleoside triphosphate hydrolases"/>
    <property type="match status" value="1"/>
</dbReference>
<dbReference type="SMART" id="SM00382">
    <property type="entry name" value="AAA"/>
    <property type="match status" value="1"/>
</dbReference>
<dbReference type="Gene3D" id="1.10.10.10">
    <property type="entry name" value="Winged helix-like DNA-binding domain superfamily/Winged helix DNA-binding domain"/>
    <property type="match status" value="1"/>
</dbReference>
<name>C5BWK0_BEUC1</name>
<dbReference type="Gene3D" id="3.40.50.300">
    <property type="entry name" value="P-loop containing nucleotide triphosphate hydrolases"/>
    <property type="match status" value="1"/>
</dbReference>